<dbReference type="Proteomes" id="UP001198893">
    <property type="component" value="Unassembled WGS sequence"/>
</dbReference>
<dbReference type="InterPro" id="IPR036291">
    <property type="entry name" value="NAD(P)-bd_dom_sf"/>
</dbReference>
<dbReference type="Gene3D" id="3.30.360.10">
    <property type="entry name" value="Dihydrodipicolinate Reductase, domain 2"/>
    <property type="match status" value="1"/>
</dbReference>
<comment type="similarity">
    <text evidence="1">Belongs to the Gfo/Idh/MocA family.</text>
</comment>
<dbReference type="SUPFAM" id="SSF55347">
    <property type="entry name" value="Glyceraldehyde-3-phosphate dehydrogenase-like, C-terminal domain"/>
    <property type="match status" value="1"/>
</dbReference>
<evidence type="ECO:0000313" key="5">
    <source>
        <dbReference type="Proteomes" id="UP001198893"/>
    </source>
</evidence>
<dbReference type="Pfam" id="PF02894">
    <property type="entry name" value="GFO_IDH_MocA_C"/>
    <property type="match status" value="1"/>
</dbReference>
<dbReference type="EMBL" id="JAJEQW010000002">
    <property type="protein sequence ID" value="MCC2241194.1"/>
    <property type="molecule type" value="Genomic_DNA"/>
</dbReference>
<proteinExistence type="inferred from homology"/>
<dbReference type="InterPro" id="IPR004104">
    <property type="entry name" value="Gfo/Idh/MocA-like_OxRdtase_C"/>
</dbReference>
<evidence type="ECO:0000256" key="1">
    <source>
        <dbReference type="ARBA" id="ARBA00010928"/>
    </source>
</evidence>
<feature type="domain" description="Gfo/Idh/MocA-like oxidoreductase N-terminal" evidence="2">
    <location>
        <begin position="7"/>
        <end position="126"/>
    </location>
</feature>
<dbReference type="RefSeq" id="WP_227709592.1">
    <property type="nucleotide sequence ID" value="NZ_JAJEQW010000002.1"/>
</dbReference>
<dbReference type="Gene3D" id="3.40.50.720">
    <property type="entry name" value="NAD(P)-binding Rossmann-like Domain"/>
    <property type="match status" value="1"/>
</dbReference>
<dbReference type="PANTHER" id="PTHR43249:SF1">
    <property type="entry name" value="D-GLUCOSIDE 3-DEHYDROGENASE"/>
    <property type="match status" value="1"/>
</dbReference>
<sequence length="348" mass="39235">MEEKKVIRAAIIGSGQIARTSHIPAYRSMENVEIVAVSDANEAAAQRLAEDFDIPAYYQDSTRMLREVKPDVVSICVPNKFHYPLTIEALNAGCHVFCEKPPAMNPKEALEMWQLAERNGLLLTYDFHFRHGRNTAIAKEKIDKGDLGTVYYTKASWVRRRGIPGWGCFTNREMQGGGPLIDIGAHMLDLACYLLDYPEIAYVCAGSFDKIGKTGRKGIMGEWNPDKYSVEDSLFGFISFTDGRVMQLETAFALNIKEKDKRNVELCGEKSGLSLFPLESYQGEEMSNTSYPFIEEMELHTKALYNFIKAVRGEEKLLATAEQGYYVQRLIDALYRSAESGEPVMLEE</sequence>
<gene>
    <name evidence="4" type="ORF">LKD47_02595</name>
</gene>
<reference evidence="4" key="1">
    <citation type="submission" date="2021-10" db="EMBL/GenBank/DDBJ databases">
        <title>Anaerobic single-cell dispensing facilitates the cultivation of human gut bacteria.</title>
        <authorList>
            <person name="Afrizal A."/>
        </authorList>
    </citation>
    <scope>NUCLEOTIDE SEQUENCE</scope>
    <source>
        <strain evidence="4">CLA-AA-H204</strain>
    </source>
</reference>
<name>A0AAW4WKH4_9FIRM</name>
<evidence type="ECO:0000259" key="2">
    <source>
        <dbReference type="Pfam" id="PF01408"/>
    </source>
</evidence>
<organism evidence="4 5">
    <name type="scientific">Roseburia amylophila</name>
    <dbReference type="NCBI Taxonomy" id="2981794"/>
    <lineage>
        <taxon>Bacteria</taxon>
        <taxon>Bacillati</taxon>
        <taxon>Bacillota</taxon>
        <taxon>Clostridia</taxon>
        <taxon>Lachnospirales</taxon>
        <taxon>Lachnospiraceae</taxon>
        <taxon>Roseburia</taxon>
    </lineage>
</organism>
<dbReference type="Pfam" id="PF01408">
    <property type="entry name" value="GFO_IDH_MocA"/>
    <property type="match status" value="1"/>
</dbReference>
<comment type="caution">
    <text evidence="4">The sequence shown here is derived from an EMBL/GenBank/DDBJ whole genome shotgun (WGS) entry which is preliminary data.</text>
</comment>
<dbReference type="InterPro" id="IPR052515">
    <property type="entry name" value="Gfo/Idh/MocA_Oxidoreductase"/>
</dbReference>
<dbReference type="PANTHER" id="PTHR43249">
    <property type="entry name" value="UDP-N-ACETYL-2-AMINO-2-DEOXY-D-GLUCURONATE OXIDASE"/>
    <property type="match status" value="1"/>
</dbReference>
<dbReference type="SUPFAM" id="SSF51735">
    <property type="entry name" value="NAD(P)-binding Rossmann-fold domains"/>
    <property type="match status" value="1"/>
</dbReference>
<evidence type="ECO:0000259" key="3">
    <source>
        <dbReference type="Pfam" id="PF02894"/>
    </source>
</evidence>
<feature type="domain" description="Gfo/Idh/MocA-like oxidoreductase C-terminal" evidence="3">
    <location>
        <begin position="139"/>
        <end position="346"/>
    </location>
</feature>
<protein>
    <submittedName>
        <fullName evidence="4">Gfo/Idh/MocA family oxidoreductase</fullName>
    </submittedName>
</protein>
<dbReference type="GO" id="GO:0000166">
    <property type="term" value="F:nucleotide binding"/>
    <property type="evidence" value="ECO:0007669"/>
    <property type="project" value="InterPro"/>
</dbReference>
<dbReference type="InterPro" id="IPR000683">
    <property type="entry name" value="Gfo/Idh/MocA-like_OxRdtase_N"/>
</dbReference>
<accession>A0AAW4WKH4</accession>
<dbReference type="AlphaFoldDB" id="A0AAW4WKH4"/>
<evidence type="ECO:0000313" key="4">
    <source>
        <dbReference type="EMBL" id="MCC2241194.1"/>
    </source>
</evidence>